<comment type="caution">
    <text evidence="2">The sequence shown here is derived from an EMBL/GenBank/DDBJ whole genome shotgun (WGS) entry which is preliminary data.</text>
</comment>
<protein>
    <recommendedName>
        <fullName evidence="1">VOC domain-containing protein</fullName>
    </recommendedName>
</protein>
<dbReference type="Proteomes" id="UP000609879">
    <property type="component" value="Unassembled WGS sequence"/>
</dbReference>
<feature type="domain" description="VOC" evidence="1">
    <location>
        <begin position="1"/>
        <end position="126"/>
    </location>
</feature>
<dbReference type="InterPro" id="IPR051332">
    <property type="entry name" value="Fosfomycin_Res_Enzymes"/>
</dbReference>
<gene>
    <name evidence="2" type="ORF">Ade02nite_62850</name>
</gene>
<dbReference type="Pfam" id="PF13669">
    <property type="entry name" value="Glyoxalase_4"/>
    <property type="match status" value="1"/>
</dbReference>
<dbReference type="InterPro" id="IPR029068">
    <property type="entry name" value="Glyas_Bleomycin-R_OHBP_Dase"/>
</dbReference>
<sequence>MLHHVELWVPDLAGSLRPWGWLLGELGWKRYQDWPGGRSWRHGEVYLVMEQSPALSGTVHDRLAPGLNHLAFTVGGRAEVDRLVEESGQHGWGLLFPDKHPHAGGPESYAAYLEDAWGFEVELQPGPPD</sequence>
<dbReference type="RefSeq" id="WP_203771819.1">
    <property type="nucleotide sequence ID" value="NZ_BAAABO010000043.1"/>
</dbReference>
<name>A0ABQ3YCC5_9ACTN</name>
<evidence type="ECO:0000313" key="2">
    <source>
        <dbReference type="EMBL" id="GID77644.1"/>
    </source>
</evidence>
<dbReference type="PROSITE" id="PS51819">
    <property type="entry name" value="VOC"/>
    <property type="match status" value="1"/>
</dbReference>
<dbReference type="EMBL" id="BOMI01000125">
    <property type="protein sequence ID" value="GID77644.1"/>
    <property type="molecule type" value="Genomic_DNA"/>
</dbReference>
<organism evidence="2 3">
    <name type="scientific">Paractinoplanes deccanensis</name>
    <dbReference type="NCBI Taxonomy" id="113561"/>
    <lineage>
        <taxon>Bacteria</taxon>
        <taxon>Bacillati</taxon>
        <taxon>Actinomycetota</taxon>
        <taxon>Actinomycetes</taxon>
        <taxon>Micromonosporales</taxon>
        <taxon>Micromonosporaceae</taxon>
        <taxon>Paractinoplanes</taxon>
    </lineage>
</organism>
<evidence type="ECO:0000259" key="1">
    <source>
        <dbReference type="PROSITE" id="PS51819"/>
    </source>
</evidence>
<evidence type="ECO:0000313" key="3">
    <source>
        <dbReference type="Proteomes" id="UP000609879"/>
    </source>
</evidence>
<accession>A0ABQ3YCC5</accession>
<dbReference type="SUPFAM" id="SSF54593">
    <property type="entry name" value="Glyoxalase/Bleomycin resistance protein/Dihydroxybiphenyl dioxygenase"/>
    <property type="match status" value="1"/>
</dbReference>
<keyword evidence="3" id="KW-1185">Reference proteome</keyword>
<reference evidence="2 3" key="1">
    <citation type="submission" date="2021-01" db="EMBL/GenBank/DDBJ databases">
        <title>Whole genome shotgun sequence of Actinoplanes deccanensis NBRC 13994.</title>
        <authorList>
            <person name="Komaki H."/>
            <person name="Tamura T."/>
        </authorList>
    </citation>
    <scope>NUCLEOTIDE SEQUENCE [LARGE SCALE GENOMIC DNA]</scope>
    <source>
        <strain evidence="2 3">NBRC 13994</strain>
    </source>
</reference>
<dbReference type="Gene3D" id="3.10.180.10">
    <property type="entry name" value="2,3-Dihydroxybiphenyl 1,2-Dioxygenase, domain 1"/>
    <property type="match status" value="1"/>
</dbReference>
<dbReference type="InterPro" id="IPR037523">
    <property type="entry name" value="VOC_core"/>
</dbReference>
<dbReference type="PANTHER" id="PTHR36113">
    <property type="entry name" value="LYASE, PUTATIVE-RELATED-RELATED"/>
    <property type="match status" value="1"/>
</dbReference>
<proteinExistence type="predicted"/>
<dbReference type="PANTHER" id="PTHR36113:SF6">
    <property type="entry name" value="FOSFOMYCIN RESISTANCE PROTEIN FOSX"/>
    <property type="match status" value="1"/>
</dbReference>